<gene>
    <name evidence="4" type="ORF">QIS74_05116</name>
</gene>
<dbReference type="Gene3D" id="3.90.70.130">
    <property type="match status" value="1"/>
</dbReference>
<reference evidence="4 5" key="1">
    <citation type="submission" date="2023-04" db="EMBL/GenBank/DDBJ databases">
        <title>Colletotrichum tabacum stain YC1 causing leaf anthracnose on Nicotiana tabacum(L.) cv.</title>
        <authorList>
            <person name="Ji Z."/>
            <person name="Wang M."/>
            <person name="Zhang J."/>
            <person name="Wang N."/>
            <person name="Zhou Z."/>
        </authorList>
    </citation>
    <scope>NUCLEOTIDE SEQUENCE [LARGE SCALE GENOMIC DNA]</scope>
    <source>
        <strain evidence="4 5">YC1</strain>
    </source>
</reference>
<protein>
    <submittedName>
        <fullName evidence="4">Peptidase family C78</fullName>
    </submittedName>
</protein>
<keyword evidence="5" id="KW-1185">Reference proteome</keyword>
<dbReference type="AlphaFoldDB" id="A0AAV9TE43"/>
<evidence type="ECO:0000313" key="4">
    <source>
        <dbReference type="EMBL" id="KAK6219614.1"/>
    </source>
</evidence>
<organism evidence="4 5">
    <name type="scientific">Colletotrichum tabaci</name>
    <dbReference type="NCBI Taxonomy" id="1209068"/>
    <lineage>
        <taxon>Eukaryota</taxon>
        <taxon>Fungi</taxon>
        <taxon>Dikarya</taxon>
        <taxon>Ascomycota</taxon>
        <taxon>Pezizomycotina</taxon>
        <taxon>Sordariomycetes</taxon>
        <taxon>Hypocreomycetidae</taxon>
        <taxon>Glomerellales</taxon>
        <taxon>Glomerellaceae</taxon>
        <taxon>Colletotrichum</taxon>
        <taxon>Colletotrichum destructivum species complex</taxon>
    </lineage>
</organism>
<feature type="compositionally biased region" description="Low complexity" evidence="2">
    <location>
        <begin position="94"/>
        <end position="112"/>
    </location>
</feature>
<comment type="caution">
    <text evidence="4">The sequence shown here is derived from an EMBL/GenBank/DDBJ whole genome shotgun (WGS) entry which is preliminary data.</text>
</comment>
<feature type="region of interest" description="Disordered" evidence="2">
    <location>
        <begin position="81"/>
        <end position="112"/>
    </location>
</feature>
<evidence type="ECO:0000256" key="2">
    <source>
        <dbReference type="SAM" id="MobiDB-lite"/>
    </source>
</evidence>
<feature type="compositionally biased region" description="Polar residues" evidence="2">
    <location>
        <begin position="83"/>
        <end position="93"/>
    </location>
</feature>
<dbReference type="Proteomes" id="UP001327957">
    <property type="component" value="Unassembled WGS sequence"/>
</dbReference>
<keyword evidence="1" id="KW-0378">Hydrolase</keyword>
<evidence type="ECO:0000259" key="3">
    <source>
        <dbReference type="Pfam" id="PF07910"/>
    </source>
</evidence>
<dbReference type="InterPro" id="IPR012462">
    <property type="entry name" value="UFSP1/2_DUB_cat"/>
</dbReference>
<proteinExistence type="predicted"/>
<sequence length="336" mass="37200">MENSMSSMVCPFCGKPGSGEYEMLLHMETFHPEEGSPHFPSPSLRTPNEGYGECSIDGCGEIVSLAEMDYHVDLHLEEERQVADSSDTQATIESQSSLTTSATATASGSRAAIDPALNRQMDSIEQWNKLIAMPPAKPMGKEGERRLGKAELGKYAHEQKMPDWLVSLLYKGGEVKSDGVIYVLEQLLRQSKSTEYAYLCNPAVQHVSKLKKEGGFCGYRNIQMMVSYIIGDNAYGKDAFKDRLPTIFEIQEFIERAWDLGINSQGRLETGGIKGTRKYIGTPEAQALFVSLGIPCIAQGFKDPEPGKSEAKLMMAVEHLPYVPALLRLERLQVIH</sequence>
<evidence type="ECO:0000256" key="1">
    <source>
        <dbReference type="ARBA" id="ARBA00022801"/>
    </source>
</evidence>
<accession>A0AAV9TE43</accession>
<dbReference type="EMBL" id="JASAOK010000030">
    <property type="protein sequence ID" value="KAK6219614.1"/>
    <property type="molecule type" value="Genomic_DNA"/>
</dbReference>
<dbReference type="Pfam" id="PF07910">
    <property type="entry name" value="Peptidase_C78"/>
    <property type="match status" value="1"/>
</dbReference>
<feature type="domain" description="UFSP1/2/DUB catalytic" evidence="3">
    <location>
        <begin position="194"/>
        <end position="318"/>
    </location>
</feature>
<dbReference type="GO" id="GO:0016787">
    <property type="term" value="F:hydrolase activity"/>
    <property type="evidence" value="ECO:0007669"/>
    <property type="project" value="UniProtKB-KW"/>
</dbReference>
<evidence type="ECO:0000313" key="5">
    <source>
        <dbReference type="Proteomes" id="UP001327957"/>
    </source>
</evidence>
<name>A0AAV9TE43_9PEZI</name>